<evidence type="ECO:0000313" key="1">
    <source>
        <dbReference type="EMBL" id="OLQ02572.1"/>
    </source>
</evidence>
<evidence type="ECO:0000313" key="2">
    <source>
        <dbReference type="Proteomes" id="UP000186817"/>
    </source>
</evidence>
<organism evidence="1 2">
    <name type="scientific">Symbiodinium microadriaticum</name>
    <name type="common">Dinoflagellate</name>
    <name type="synonym">Zooxanthella microadriatica</name>
    <dbReference type="NCBI Taxonomy" id="2951"/>
    <lineage>
        <taxon>Eukaryota</taxon>
        <taxon>Sar</taxon>
        <taxon>Alveolata</taxon>
        <taxon>Dinophyceae</taxon>
        <taxon>Suessiales</taxon>
        <taxon>Symbiodiniaceae</taxon>
        <taxon>Symbiodinium</taxon>
    </lineage>
</organism>
<comment type="caution">
    <text evidence="1">The sequence shown here is derived from an EMBL/GenBank/DDBJ whole genome shotgun (WGS) entry which is preliminary data.</text>
</comment>
<protein>
    <submittedName>
        <fullName evidence="1">Uncharacterized protein</fullName>
    </submittedName>
</protein>
<reference evidence="1 2" key="1">
    <citation type="submission" date="2016-02" db="EMBL/GenBank/DDBJ databases">
        <title>Genome analysis of coral dinoflagellate symbionts highlights evolutionary adaptations to a symbiotic lifestyle.</title>
        <authorList>
            <person name="Aranda M."/>
            <person name="Li Y."/>
            <person name="Liew Y.J."/>
            <person name="Baumgarten S."/>
            <person name="Simakov O."/>
            <person name="Wilson M."/>
            <person name="Piel J."/>
            <person name="Ashoor H."/>
            <person name="Bougouffa S."/>
            <person name="Bajic V.B."/>
            <person name="Ryu T."/>
            <person name="Ravasi T."/>
            <person name="Bayer T."/>
            <person name="Micklem G."/>
            <person name="Kim H."/>
            <person name="Bhak J."/>
            <person name="Lajeunesse T.C."/>
            <person name="Voolstra C.R."/>
        </authorList>
    </citation>
    <scope>NUCLEOTIDE SEQUENCE [LARGE SCALE GENOMIC DNA]</scope>
    <source>
        <strain evidence="1 2">CCMP2467</strain>
    </source>
</reference>
<dbReference type="EMBL" id="LSRX01000261">
    <property type="protein sequence ID" value="OLQ02572.1"/>
    <property type="molecule type" value="Genomic_DNA"/>
</dbReference>
<dbReference type="AlphaFoldDB" id="A0A1Q9E568"/>
<name>A0A1Q9E568_SYMMI</name>
<keyword evidence="2" id="KW-1185">Reference proteome</keyword>
<accession>A0A1Q9E568</accession>
<gene>
    <name evidence="1" type="ORF">AK812_SmicGene14563</name>
</gene>
<proteinExistence type="predicted"/>
<dbReference type="OrthoDB" id="406701at2759"/>
<sequence>MGQQSMCVYGATGLGTERNETQIMLMMLASRARPGANEAHDALRLCRQCFEDGRSIIGFHICEAPSSSDEGWLLDDRQKARLFPNNRNHLAPAAPATRSTCYAQRLRARQKSPLGRLGFSIAALP</sequence>
<dbReference type="Proteomes" id="UP000186817">
    <property type="component" value="Unassembled WGS sequence"/>
</dbReference>